<proteinExistence type="predicted"/>
<protein>
    <submittedName>
        <fullName evidence="1">Uncharacterized protein</fullName>
    </submittedName>
</protein>
<gene>
    <name evidence="1" type="ORF">LCGC14_0692770</name>
</gene>
<reference evidence="1" key="1">
    <citation type="journal article" date="2015" name="Nature">
        <title>Complex archaea that bridge the gap between prokaryotes and eukaryotes.</title>
        <authorList>
            <person name="Spang A."/>
            <person name="Saw J.H."/>
            <person name="Jorgensen S.L."/>
            <person name="Zaremba-Niedzwiedzka K."/>
            <person name="Martijn J."/>
            <person name="Lind A.E."/>
            <person name="van Eijk R."/>
            <person name="Schleper C."/>
            <person name="Guy L."/>
            <person name="Ettema T.J."/>
        </authorList>
    </citation>
    <scope>NUCLEOTIDE SEQUENCE</scope>
</reference>
<comment type="caution">
    <text evidence="1">The sequence shown here is derived from an EMBL/GenBank/DDBJ whole genome shotgun (WGS) entry which is preliminary data.</text>
</comment>
<evidence type="ECO:0000313" key="1">
    <source>
        <dbReference type="EMBL" id="KKN44465.1"/>
    </source>
</evidence>
<dbReference type="AlphaFoldDB" id="A0A0F9QK28"/>
<dbReference type="EMBL" id="LAZR01001449">
    <property type="protein sequence ID" value="KKN44465.1"/>
    <property type="molecule type" value="Genomic_DNA"/>
</dbReference>
<name>A0A0F9QK28_9ZZZZ</name>
<sequence length="258" mass="26025">MPPLLSLLMSGGGGILGSLGDKLSESLGLTPDVASSTGTQSISQGLQMAQQAAPGLTQAAMYNQAGQTGADVGQTFQRKLDQLGQSSQAINTANRMRSLGGQGISNALSQFGSSQTQAAQQAGALRRSLTGAMAGRSPASIAGAMGSLGQGVQQGATQALAQGQQSYGQATGLAGSLTGQAQNVLGQDLALRNQIYVDPYKAQVNQGIMGMPGQFARNISGSVEQARTNPLAGFASGLGMWGSGSLLESMGKTNENTT</sequence>
<organism evidence="1">
    <name type="scientific">marine sediment metagenome</name>
    <dbReference type="NCBI Taxonomy" id="412755"/>
    <lineage>
        <taxon>unclassified sequences</taxon>
        <taxon>metagenomes</taxon>
        <taxon>ecological metagenomes</taxon>
    </lineage>
</organism>
<accession>A0A0F9QK28</accession>